<proteinExistence type="predicted"/>
<organism evidence="2 4">
    <name type="scientific">Zizania palustris</name>
    <name type="common">Northern wild rice</name>
    <dbReference type="NCBI Taxonomy" id="103762"/>
    <lineage>
        <taxon>Eukaryota</taxon>
        <taxon>Viridiplantae</taxon>
        <taxon>Streptophyta</taxon>
        <taxon>Embryophyta</taxon>
        <taxon>Tracheophyta</taxon>
        <taxon>Spermatophyta</taxon>
        <taxon>Magnoliopsida</taxon>
        <taxon>Liliopsida</taxon>
        <taxon>Poales</taxon>
        <taxon>Poaceae</taxon>
        <taxon>BOP clade</taxon>
        <taxon>Oryzoideae</taxon>
        <taxon>Oryzeae</taxon>
        <taxon>Zizaniinae</taxon>
        <taxon>Zizania</taxon>
    </lineage>
</organism>
<comment type="caution">
    <text evidence="2">The sequence shown here is derived from an EMBL/GenBank/DDBJ whole genome shotgun (WGS) entry which is preliminary data.</text>
</comment>
<protein>
    <submittedName>
        <fullName evidence="2">Uncharacterized protein</fullName>
    </submittedName>
</protein>
<name>A0A8J5W2C7_ZIZPA</name>
<dbReference type="Proteomes" id="UP000729402">
    <property type="component" value="Unassembled WGS sequence"/>
</dbReference>
<dbReference type="EMBL" id="JAAALK010000283">
    <property type="protein sequence ID" value="KAG8070174.1"/>
    <property type="molecule type" value="Genomic_DNA"/>
</dbReference>
<keyword evidence="4" id="KW-1185">Reference proteome</keyword>
<evidence type="ECO:0000313" key="2">
    <source>
        <dbReference type="EMBL" id="KAG8070174.1"/>
    </source>
</evidence>
<accession>A0A8J5W2C7</accession>
<feature type="region of interest" description="Disordered" evidence="1">
    <location>
        <begin position="25"/>
        <end position="50"/>
    </location>
</feature>
<dbReference type="AlphaFoldDB" id="A0A8J5W2C7"/>
<reference evidence="2" key="1">
    <citation type="journal article" date="2021" name="bioRxiv">
        <title>Whole Genome Assembly and Annotation of Northern Wild Rice, Zizania palustris L., Supports a Whole Genome Duplication in the Zizania Genus.</title>
        <authorList>
            <person name="Haas M."/>
            <person name="Kono T."/>
            <person name="Macchietto M."/>
            <person name="Millas R."/>
            <person name="McGilp L."/>
            <person name="Shao M."/>
            <person name="Duquette J."/>
            <person name="Hirsch C.N."/>
            <person name="Kimball J."/>
        </authorList>
    </citation>
    <scope>NUCLEOTIDE SEQUENCE</scope>
    <source>
        <tissue evidence="2">Fresh leaf tissue</tissue>
    </source>
</reference>
<evidence type="ECO:0000256" key="1">
    <source>
        <dbReference type="SAM" id="MobiDB-lite"/>
    </source>
</evidence>
<evidence type="ECO:0000313" key="3">
    <source>
        <dbReference type="EMBL" id="KAG8074461.1"/>
    </source>
</evidence>
<evidence type="ECO:0000313" key="4">
    <source>
        <dbReference type="Proteomes" id="UP000729402"/>
    </source>
</evidence>
<dbReference type="EMBL" id="JAAALK010000283">
    <property type="protein sequence ID" value="KAG8074461.1"/>
    <property type="molecule type" value="Genomic_DNA"/>
</dbReference>
<sequence>MDREFTPTDARRGERGGAVVAAAPSLCAGEDSREEDQEFTPADARRGERGGAVVAAAQELAVKTKGGR</sequence>
<gene>
    <name evidence="2" type="ORF">GUJ93_ZPchr0006g42578</name>
    <name evidence="3" type="ORF">GUJ93_ZPchr0006g44963</name>
</gene>
<reference evidence="2" key="2">
    <citation type="submission" date="2021-02" db="EMBL/GenBank/DDBJ databases">
        <authorList>
            <person name="Kimball J.A."/>
            <person name="Haas M.W."/>
            <person name="Macchietto M."/>
            <person name="Kono T."/>
            <person name="Duquette J."/>
            <person name="Shao M."/>
        </authorList>
    </citation>
    <scope>NUCLEOTIDE SEQUENCE</scope>
    <source>
        <tissue evidence="2">Fresh leaf tissue</tissue>
    </source>
</reference>